<reference evidence="1 2" key="1">
    <citation type="submission" date="2013-12" db="EMBL/GenBank/DDBJ databases">
        <title>Genome and proteome characterization of Caldibacillus debilis GB1 derived from a cellulolytic aero-tolerant co-culture.</title>
        <authorList>
            <person name="Wushke S.T."/>
            <person name="Zhang X."/>
            <person name="Fristensky B."/>
            <person name="Wilkins J.A."/>
            <person name="Levin D.B."/>
            <person name="Sparling R."/>
        </authorList>
    </citation>
    <scope>NUCLEOTIDE SEQUENCE [LARGE SCALE GENOMIC DNA]</scope>
    <source>
        <strain evidence="1 2">GB1</strain>
    </source>
</reference>
<proteinExistence type="predicted"/>
<keyword evidence="2" id="KW-1185">Reference proteome</keyword>
<sequence length="206" mass="23932">MNKIEVVENKTKRNKKRRRTKYRELSIIGDQKGGRMYFPHTISSYRAPSGSRILHGFRLITQYVFKSNEEVRKELDIRITVGYERYSLSETIFVEVPDTPIFFNPNLWQVVDDRQIRSLAPDLVVPLPRKLVTPTRKTLDNYGLDVSMFRSERYLGIPICLATRNKENINEGWLYVYATVVNDVEGICFEADSKTPVVIIGNIQNL</sequence>
<evidence type="ECO:0000313" key="1">
    <source>
        <dbReference type="EMBL" id="RKO61833.1"/>
    </source>
</evidence>
<comment type="caution">
    <text evidence="1">The sequence shown here is derived from an EMBL/GenBank/DDBJ whole genome shotgun (WGS) entry which is preliminary data.</text>
</comment>
<gene>
    <name evidence="1" type="ORF">Cdeb_01328</name>
</gene>
<protein>
    <submittedName>
        <fullName evidence="1">Uncharacterized protein</fullName>
    </submittedName>
</protein>
<accession>A0A420VEN8</accession>
<dbReference type="EMBL" id="AZRV01000035">
    <property type="protein sequence ID" value="RKO61833.1"/>
    <property type="molecule type" value="Genomic_DNA"/>
</dbReference>
<organism evidence="1 2">
    <name type="scientific">Caldibacillus debilis GB1</name>
    <dbReference type="NCBI Taxonomy" id="1339248"/>
    <lineage>
        <taxon>Bacteria</taxon>
        <taxon>Bacillati</taxon>
        <taxon>Bacillota</taxon>
        <taxon>Bacilli</taxon>
        <taxon>Bacillales</taxon>
        <taxon>Bacillaceae</taxon>
        <taxon>Caldibacillus</taxon>
    </lineage>
</organism>
<name>A0A420VEN8_9BACI</name>
<dbReference type="Proteomes" id="UP000286235">
    <property type="component" value="Unassembled WGS sequence"/>
</dbReference>
<evidence type="ECO:0000313" key="2">
    <source>
        <dbReference type="Proteomes" id="UP000286235"/>
    </source>
</evidence>
<dbReference type="AlphaFoldDB" id="A0A420VEN8"/>
<dbReference type="RefSeq" id="WP_120669291.1">
    <property type="nucleotide sequence ID" value="NZ_AZRV01000035.1"/>
</dbReference>